<dbReference type="GO" id="GO:0009847">
    <property type="term" value="P:spore germination"/>
    <property type="evidence" value="ECO:0007669"/>
    <property type="project" value="InterPro"/>
</dbReference>
<dbReference type="Proteomes" id="UP001163687">
    <property type="component" value="Chromosome"/>
</dbReference>
<organism evidence="10 11">
    <name type="scientific">Caldinitratiruptor microaerophilus</name>
    <dbReference type="NCBI Taxonomy" id="671077"/>
    <lineage>
        <taxon>Bacteria</taxon>
        <taxon>Bacillati</taxon>
        <taxon>Bacillota</taxon>
        <taxon>Clostridia</taxon>
        <taxon>Eubacteriales</taxon>
        <taxon>Symbiobacteriaceae</taxon>
        <taxon>Caldinitratiruptor</taxon>
    </lineage>
</organism>
<reference evidence="10" key="1">
    <citation type="submission" date="2022-03" db="EMBL/GenBank/DDBJ databases">
        <title>Complete genome sequence of Caldinitratiruptor microaerophilus.</title>
        <authorList>
            <person name="Mukaiyama R."/>
            <person name="Nishiyama T."/>
            <person name="Ueda K."/>
        </authorList>
    </citation>
    <scope>NUCLEOTIDE SEQUENCE</scope>
    <source>
        <strain evidence="10">JCM 16183</strain>
    </source>
</reference>
<evidence type="ECO:0000256" key="3">
    <source>
        <dbReference type="ARBA" id="ARBA00022448"/>
    </source>
</evidence>
<keyword evidence="3" id="KW-0813">Transport</keyword>
<evidence type="ECO:0000256" key="2">
    <source>
        <dbReference type="ARBA" id="ARBA00007998"/>
    </source>
</evidence>
<dbReference type="KEGG" id="cmic:caldi_34870"/>
<feature type="region of interest" description="Disordered" evidence="8">
    <location>
        <begin position="328"/>
        <end position="355"/>
    </location>
</feature>
<dbReference type="Pfam" id="PF03845">
    <property type="entry name" value="Spore_permease"/>
    <property type="match status" value="1"/>
</dbReference>
<evidence type="ECO:0000256" key="4">
    <source>
        <dbReference type="ARBA" id="ARBA00022544"/>
    </source>
</evidence>
<evidence type="ECO:0000256" key="5">
    <source>
        <dbReference type="ARBA" id="ARBA00022692"/>
    </source>
</evidence>
<keyword evidence="4" id="KW-0309">Germination</keyword>
<keyword evidence="7 9" id="KW-0472">Membrane</keyword>
<feature type="transmembrane region" description="Helical" evidence="9">
    <location>
        <begin position="277"/>
        <end position="294"/>
    </location>
</feature>
<evidence type="ECO:0000256" key="1">
    <source>
        <dbReference type="ARBA" id="ARBA00004141"/>
    </source>
</evidence>
<comment type="similarity">
    <text evidence="2">Belongs to the amino acid-polyamine-organocation (APC) superfamily. Spore germination protein (SGP) (TC 2.A.3.9) family.</text>
</comment>
<keyword evidence="11" id="KW-1185">Reference proteome</keyword>
<sequence>MSIAVAGRAAWTVVLAAWVVSALGSGAFWLAARRHPEERFPTYVLRALGPVLGRVALLYLAGVPVLVAAVDLILIFESVDDVFYDRTPFWALAAAVLVVAGYAAWTGWRSLAMVSPLLLLAVGATLSFLWALLVPKAEAGYLWPPIDPGQFRWEPVAVWLALVGFHYPVVLPFLFPLAARKKRFFPAFAAGGFAGAAVILVSVLFVVAVVGPEAARELGQPYPDITAVLTLPRSFFDRPEHLARLSLNVNALMAVAVSLLAGAEMLAALVSARNPDPFIPVVAGGALGVASAAHEPGLRQPLMAATGGLLYSAVPLLLLLAVLPARPARSPRPGPDSRAPTTRRVHRAAGPFLKT</sequence>
<dbReference type="InterPro" id="IPR004761">
    <property type="entry name" value="Spore_GerAB"/>
</dbReference>
<feature type="transmembrane region" description="Helical" evidence="9">
    <location>
        <begin position="88"/>
        <end position="105"/>
    </location>
</feature>
<evidence type="ECO:0000313" key="11">
    <source>
        <dbReference type="Proteomes" id="UP001163687"/>
    </source>
</evidence>
<dbReference type="PANTHER" id="PTHR34975:SF2">
    <property type="entry name" value="SPORE GERMINATION PROTEIN A2"/>
    <property type="match status" value="1"/>
</dbReference>
<comment type="subcellular location">
    <subcellularLocation>
        <location evidence="1">Membrane</location>
        <topology evidence="1">Multi-pass membrane protein</topology>
    </subcellularLocation>
</comment>
<keyword evidence="6 9" id="KW-1133">Transmembrane helix</keyword>
<dbReference type="EMBL" id="AP025628">
    <property type="protein sequence ID" value="BDG62397.1"/>
    <property type="molecule type" value="Genomic_DNA"/>
</dbReference>
<evidence type="ECO:0000313" key="10">
    <source>
        <dbReference type="EMBL" id="BDG62397.1"/>
    </source>
</evidence>
<keyword evidence="5 9" id="KW-0812">Transmembrane</keyword>
<feature type="transmembrane region" description="Helical" evidence="9">
    <location>
        <begin position="51"/>
        <end position="76"/>
    </location>
</feature>
<proteinExistence type="inferred from homology"/>
<name>A0AA35CQP0_9FIRM</name>
<evidence type="ECO:0000256" key="8">
    <source>
        <dbReference type="SAM" id="MobiDB-lite"/>
    </source>
</evidence>
<feature type="transmembrane region" description="Helical" evidence="9">
    <location>
        <begin position="12"/>
        <end position="31"/>
    </location>
</feature>
<feature type="transmembrane region" description="Helical" evidence="9">
    <location>
        <begin position="117"/>
        <end position="136"/>
    </location>
</feature>
<gene>
    <name evidence="10" type="ORF">caldi_34870</name>
</gene>
<dbReference type="PANTHER" id="PTHR34975">
    <property type="entry name" value="SPORE GERMINATION PROTEIN A2"/>
    <property type="match status" value="1"/>
</dbReference>
<feature type="transmembrane region" description="Helical" evidence="9">
    <location>
        <begin position="251"/>
        <end position="270"/>
    </location>
</feature>
<feature type="transmembrane region" description="Helical" evidence="9">
    <location>
        <begin position="187"/>
        <end position="210"/>
    </location>
</feature>
<dbReference type="GO" id="GO:0016020">
    <property type="term" value="C:membrane"/>
    <property type="evidence" value="ECO:0007669"/>
    <property type="project" value="UniProtKB-SubCell"/>
</dbReference>
<feature type="transmembrane region" description="Helical" evidence="9">
    <location>
        <begin position="156"/>
        <end position="175"/>
    </location>
</feature>
<feature type="transmembrane region" description="Helical" evidence="9">
    <location>
        <begin position="300"/>
        <end position="323"/>
    </location>
</feature>
<evidence type="ECO:0000256" key="7">
    <source>
        <dbReference type="ARBA" id="ARBA00023136"/>
    </source>
</evidence>
<dbReference type="AlphaFoldDB" id="A0AA35CQP0"/>
<evidence type="ECO:0000256" key="9">
    <source>
        <dbReference type="SAM" id="Phobius"/>
    </source>
</evidence>
<protein>
    <submittedName>
        <fullName evidence="10">Uncharacterized protein</fullName>
    </submittedName>
</protein>
<accession>A0AA35CQP0</accession>
<evidence type="ECO:0000256" key="6">
    <source>
        <dbReference type="ARBA" id="ARBA00022989"/>
    </source>
</evidence>